<reference evidence="11 12" key="1">
    <citation type="journal article" date="2019" name="ISME J.">
        <title>Isolation and characterization of a thermophilic sulfur- and iron-reducing thaumarchaeote from a terrestrial acidic hot spring.</title>
        <authorList>
            <person name="Kato S."/>
            <person name="Itoh T."/>
            <person name="Yuki M."/>
            <person name="Nagamori M."/>
            <person name="Ohnishi M."/>
            <person name="Uematsu K."/>
            <person name="Suzuki K."/>
            <person name="Takashina T."/>
            <person name="Ohkuma M."/>
        </authorList>
    </citation>
    <scope>NUCLEOTIDE SEQUENCE [LARGE SCALE GENOMIC DNA]</scope>
    <source>
        <strain evidence="11 12">NAS-02</strain>
    </source>
</reference>
<protein>
    <recommendedName>
        <fullName evidence="1">thioredoxin-dependent peroxiredoxin</fullName>
        <ecNumber evidence="1">1.11.1.24</ecNumber>
    </recommendedName>
    <alternativeName>
        <fullName evidence="7">Thioredoxin peroxidase</fullName>
    </alternativeName>
</protein>
<dbReference type="GO" id="GO:0005737">
    <property type="term" value="C:cytoplasm"/>
    <property type="evidence" value="ECO:0007669"/>
    <property type="project" value="TreeGrafter"/>
</dbReference>
<evidence type="ECO:0000256" key="6">
    <source>
        <dbReference type="ARBA" id="ARBA00023284"/>
    </source>
</evidence>
<organism evidence="11 12">
    <name type="scientific">Conexivisphaera calida</name>
    <dbReference type="NCBI Taxonomy" id="1874277"/>
    <lineage>
        <taxon>Archaea</taxon>
        <taxon>Nitrososphaerota</taxon>
        <taxon>Conexivisphaeria</taxon>
        <taxon>Conexivisphaerales</taxon>
        <taxon>Conexivisphaeraceae</taxon>
        <taxon>Conexivisphaera</taxon>
    </lineage>
</organism>
<dbReference type="SUPFAM" id="SSF52833">
    <property type="entry name" value="Thioredoxin-like"/>
    <property type="match status" value="1"/>
</dbReference>
<dbReference type="PANTHER" id="PTHR42801">
    <property type="entry name" value="THIOREDOXIN-DEPENDENT PEROXIDE REDUCTASE"/>
    <property type="match status" value="1"/>
</dbReference>
<dbReference type="GO" id="GO:0045454">
    <property type="term" value="P:cell redox homeostasis"/>
    <property type="evidence" value="ECO:0007669"/>
    <property type="project" value="TreeGrafter"/>
</dbReference>
<dbReference type="InterPro" id="IPR000866">
    <property type="entry name" value="AhpC/TSA"/>
</dbReference>
<dbReference type="CDD" id="cd03017">
    <property type="entry name" value="PRX_BCP"/>
    <property type="match status" value="1"/>
</dbReference>
<dbReference type="EMBL" id="AP018732">
    <property type="protein sequence ID" value="BBE42212.1"/>
    <property type="molecule type" value="Genomic_DNA"/>
</dbReference>
<evidence type="ECO:0000313" key="12">
    <source>
        <dbReference type="Proteomes" id="UP000509448"/>
    </source>
</evidence>
<dbReference type="KEGG" id="ccai:NAS2_0823"/>
<dbReference type="OrthoDB" id="145578at2157"/>
<comment type="similarity">
    <text evidence="8">Belongs to the peroxiredoxin family. BCP/PrxQ subfamily.</text>
</comment>
<dbReference type="GO" id="GO:0034599">
    <property type="term" value="P:cellular response to oxidative stress"/>
    <property type="evidence" value="ECO:0007669"/>
    <property type="project" value="TreeGrafter"/>
</dbReference>
<keyword evidence="5" id="KW-1015">Disulfide bond</keyword>
<evidence type="ECO:0000256" key="2">
    <source>
        <dbReference type="ARBA" id="ARBA00022559"/>
    </source>
</evidence>
<keyword evidence="2 11" id="KW-0575">Peroxidase</keyword>
<keyword evidence="4 11" id="KW-0560">Oxidoreductase</keyword>
<dbReference type="Pfam" id="PF00578">
    <property type="entry name" value="AhpC-TSA"/>
    <property type="match status" value="1"/>
</dbReference>
<evidence type="ECO:0000256" key="5">
    <source>
        <dbReference type="ARBA" id="ARBA00023157"/>
    </source>
</evidence>
<dbReference type="Gene3D" id="3.40.30.10">
    <property type="entry name" value="Glutaredoxin"/>
    <property type="match status" value="1"/>
</dbReference>
<evidence type="ECO:0000256" key="4">
    <source>
        <dbReference type="ARBA" id="ARBA00023002"/>
    </source>
</evidence>
<evidence type="ECO:0000313" key="11">
    <source>
        <dbReference type="EMBL" id="BBE42212.1"/>
    </source>
</evidence>
<evidence type="ECO:0000256" key="3">
    <source>
        <dbReference type="ARBA" id="ARBA00022862"/>
    </source>
</evidence>
<evidence type="ECO:0000259" key="10">
    <source>
        <dbReference type="PROSITE" id="PS51352"/>
    </source>
</evidence>
<feature type="domain" description="Thioredoxin" evidence="10">
    <location>
        <begin position="4"/>
        <end position="144"/>
    </location>
</feature>
<evidence type="ECO:0000256" key="8">
    <source>
        <dbReference type="ARBA" id="ARBA00038489"/>
    </source>
</evidence>
<dbReference type="Proteomes" id="UP000509448">
    <property type="component" value="Chromosome"/>
</dbReference>
<sequence>MGCPSEGEKAPEVEGIRVGGSPTVIYFFPKAFTQGCTRELDRFVELLGEFERLGARIFGVSADGPGTMEKFASKHGARPPLTLVPDPEKRIISAYCAGSERGSGARRVTFVVGPDGRIAAVLEKLRRAEDHADAALEAVRKLVGR</sequence>
<evidence type="ECO:0000256" key="1">
    <source>
        <dbReference type="ARBA" id="ARBA00013017"/>
    </source>
</evidence>
<dbReference type="AlphaFoldDB" id="A0A4P2VFZ3"/>
<name>A0A4P2VFZ3_9ARCH</name>
<dbReference type="InterPro" id="IPR050924">
    <property type="entry name" value="Peroxiredoxin_BCP/PrxQ"/>
</dbReference>
<dbReference type="InterPro" id="IPR036249">
    <property type="entry name" value="Thioredoxin-like_sf"/>
</dbReference>
<dbReference type="RefSeq" id="WP_174448469.1">
    <property type="nucleotide sequence ID" value="NZ_AP018732.1"/>
</dbReference>
<dbReference type="InterPro" id="IPR013766">
    <property type="entry name" value="Thioredoxin_domain"/>
</dbReference>
<accession>A0A4P2VFZ3</accession>
<evidence type="ECO:0000256" key="9">
    <source>
        <dbReference type="ARBA" id="ARBA00049091"/>
    </source>
</evidence>
<dbReference type="PROSITE" id="PS51352">
    <property type="entry name" value="THIOREDOXIN_2"/>
    <property type="match status" value="1"/>
</dbReference>
<evidence type="ECO:0000256" key="7">
    <source>
        <dbReference type="ARBA" id="ARBA00032824"/>
    </source>
</evidence>
<dbReference type="EC" id="1.11.1.24" evidence="1"/>
<keyword evidence="6" id="KW-0676">Redox-active center</keyword>
<proteinExistence type="inferred from homology"/>
<dbReference type="GO" id="GO:0008379">
    <property type="term" value="F:thioredoxin peroxidase activity"/>
    <property type="evidence" value="ECO:0007669"/>
    <property type="project" value="TreeGrafter"/>
</dbReference>
<comment type="catalytic activity">
    <reaction evidence="9">
        <text>a hydroperoxide + [thioredoxin]-dithiol = an alcohol + [thioredoxin]-disulfide + H2O</text>
        <dbReference type="Rhea" id="RHEA:62620"/>
        <dbReference type="Rhea" id="RHEA-COMP:10698"/>
        <dbReference type="Rhea" id="RHEA-COMP:10700"/>
        <dbReference type="ChEBI" id="CHEBI:15377"/>
        <dbReference type="ChEBI" id="CHEBI:29950"/>
        <dbReference type="ChEBI" id="CHEBI:30879"/>
        <dbReference type="ChEBI" id="CHEBI:35924"/>
        <dbReference type="ChEBI" id="CHEBI:50058"/>
        <dbReference type="EC" id="1.11.1.24"/>
    </reaction>
</comment>
<dbReference type="GeneID" id="55584635"/>
<dbReference type="PANTHER" id="PTHR42801:SF4">
    <property type="entry name" value="AHPC_TSA FAMILY PROTEIN"/>
    <property type="match status" value="1"/>
</dbReference>
<keyword evidence="3" id="KW-0049">Antioxidant</keyword>
<keyword evidence="12" id="KW-1185">Reference proteome</keyword>
<gene>
    <name evidence="11" type="ORF">NAS2_0823</name>
</gene>